<dbReference type="EMBL" id="JYFE01000020">
    <property type="protein sequence ID" value="KIT17196.1"/>
    <property type="molecule type" value="Genomic_DNA"/>
</dbReference>
<accession>A0A0D1EJN2</accession>
<dbReference type="RefSeq" id="WP_141134351.1">
    <property type="nucleotide sequence ID" value="NZ_FZPF01000007.1"/>
</dbReference>
<sequence>MSAILRHSDFLPSSSERVLSPAARGLLDGLICGLKPGDVAITCDDTPLARELAETGATILAFASDPDAHDTLAANLARFPNAVPIAAMPVAAPAPAPKAPTLSAAQNRLRVARTQPRVEEAPAVRHICLRAVLTDLNARRTPSVLRDDLRAHRAPDRLSLLHLDLGARSWTGLTALQEAGLLGNVGCILVPPATSPVAQAARDRLAPEVAGRLGRRLRLDWV</sequence>
<proteinExistence type="predicted"/>
<organism evidence="1 2">
    <name type="scientific">Jannaschia aquimarina</name>
    <dbReference type="NCBI Taxonomy" id="935700"/>
    <lineage>
        <taxon>Bacteria</taxon>
        <taxon>Pseudomonadati</taxon>
        <taxon>Pseudomonadota</taxon>
        <taxon>Alphaproteobacteria</taxon>
        <taxon>Rhodobacterales</taxon>
        <taxon>Roseobacteraceae</taxon>
        <taxon>Jannaschia</taxon>
    </lineage>
</organism>
<dbReference type="STRING" id="935700.jaqu_09270"/>
<evidence type="ECO:0000313" key="2">
    <source>
        <dbReference type="Proteomes" id="UP000032232"/>
    </source>
</evidence>
<evidence type="ECO:0000313" key="1">
    <source>
        <dbReference type="EMBL" id="KIT17196.1"/>
    </source>
</evidence>
<keyword evidence="2" id="KW-1185">Reference proteome</keyword>
<dbReference type="AlphaFoldDB" id="A0A0D1EJN2"/>
<protein>
    <submittedName>
        <fullName evidence="1">Uncharacterized protein</fullName>
    </submittedName>
</protein>
<dbReference type="Proteomes" id="UP000032232">
    <property type="component" value="Unassembled WGS sequence"/>
</dbReference>
<reference evidence="1 2" key="1">
    <citation type="submission" date="2015-02" db="EMBL/GenBank/DDBJ databases">
        <title>Genome Sequence of Jannaschia aquimarina DSM28248, a member of the Roseobacter clade.</title>
        <authorList>
            <person name="Voget S."/>
            <person name="Daniel R."/>
        </authorList>
    </citation>
    <scope>NUCLEOTIDE SEQUENCE [LARGE SCALE GENOMIC DNA]</scope>
    <source>
        <strain evidence="1 2">GSW-M26</strain>
    </source>
</reference>
<name>A0A0D1EJN2_9RHOB</name>
<comment type="caution">
    <text evidence="1">The sequence shown here is derived from an EMBL/GenBank/DDBJ whole genome shotgun (WGS) entry which is preliminary data.</text>
</comment>
<dbReference type="PATRIC" id="fig|935700.4.peg.969"/>
<gene>
    <name evidence="1" type="ORF">jaqu_09270</name>
</gene>